<evidence type="ECO:0000256" key="5">
    <source>
        <dbReference type="ARBA" id="ARBA00022929"/>
    </source>
</evidence>
<evidence type="ECO:0000256" key="2">
    <source>
        <dbReference type="ARBA" id="ARBA00012340"/>
    </source>
</evidence>
<dbReference type="GO" id="GO:0009372">
    <property type="term" value="P:quorum sensing"/>
    <property type="evidence" value="ECO:0007669"/>
    <property type="project" value="UniProtKB-KW"/>
</dbReference>
<protein>
    <recommendedName>
        <fullName evidence="2">acyl-homoserine-lactone synthase</fullName>
        <ecNumber evidence="2">2.3.1.184</ecNumber>
    </recommendedName>
</protein>
<accession>A0A1Y6MIL4</accession>
<comment type="similarity">
    <text evidence="1">Belongs to the LuxM / VanM family.</text>
</comment>
<evidence type="ECO:0000313" key="7">
    <source>
        <dbReference type="EMBL" id="SMY36292.1"/>
    </source>
</evidence>
<comment type="catalytic activity">
    <reaction evidence="6">
        <text>a fatty acyl-[ACP] + S-adenosyl-L-methionine = an N-acyl-L-homoserine lactone + S-methyl-5'-thioadenosine + holo-[ACP] + H(+)</text>
        <dbReference type="Rhea" id="RHEA:10096"/>
        <dbReference type="Rhea" id="RHEA-COMP:9685"/>
        <dbReference type="Rhea" id="RHEA-COMP:14125"/>
        <dbReference type="ChEBI" id="CHEBI:15378"/>
        <dbReference type="ChEBI" id="CHEBI:17509"/>
        <dbReference type="ChEBI" id="CHEBI:55474"/>
        <dbReference type="ChEBI" id="CHEBI:59789"/>
        <dbReference type="ChEBI" id="CHEBI:64479"/>
        <dbReference type="ChEBI" id="CHEBI:138651"/>
        <dbReference type="EC" id="2.3.1.184"/>
    </reaction>
</comment>
<dbReference type="RefSeq" id="WP_087845326.1">
    <property type="nucleotide sequence ID" value="NZ_FYAK01000004.1"/>
</dbReference>
<name>A0A1Y6MIL4_9GAMM</name>
<keyword evidence="4" id="KW-0949">S-adenosyl-L-methionine</keyword>
<dbReference type="EMBL" id="FYAK01000004">
    <property type="protein sequence ID" value="SMY36292.1"/>
    <property type="molecule type" value="Genomic_DNA"/>
</dbReference>
<dbReference type="InterPro" id="IPR035304">
    <property type="entry name" value="AHL_synthase"/>
</dbReference>
<evidence type="ECO:0000256" key="6">
    <source>
        <dbReference type="ARBA" id="ARBA00048576"/>
    </source>
</evidence>
<keyword evidence="8" id="KW-1185">Reference proteome</keyword>
<evidence type="ECO:0000313" key="8">
    <source>
        <dbReference type="Proteomes" id="UP000195963"/>
    </source>
</evidence>
<dbReference type="EC" id="2.3.1.184" evidence="2"/>
<dbReference type="Pfam" id="PF17327">
    <property type="entry name" value="AHL_synthase"/>
    <property type="match status" value="1"/>
</dbReference>
<gene>
    <name evidence="7" type="ORF">PMAL9190_02309</name>
</gene>
<evidence type="ECO:0000256" key="4">
    <source>
        <dbReference type="ARBA" id="ARBA00022691"/>
    </source>
</evidence>
<proteinExistence type="inferred from homology"/>
<dbReference type="GO" id="GO:0061579">
    <property type="term" value="F:N-acyl homoserine lactone synthase activity"/>
    <property type="evidence" value="ECO:0007669"/>
    <property type="project" value="UniProtKB-EC"/>
</dbReference>
<keyword evidence="3" id="KW-0673">Quorum sensing</keyword>
<organism evidence="7 8">
    <name type="scientific">Photobacterium malacitanum</name>
    <dbReference type="NCBI Taxonomy" id="2204294"/>
    <lineage>
        <taxon>Bacteria</taxon>
        <taxon>Pseudomonadati</taxon>
        <taxon>Pseudomonadota</taxon>
        <taxon>Gammaproteobacteria</taxon>
        <taxon>Vibrionales</taxon>
        <taxon>Vibrionaceae</taxon>
        <taxon>Photobacterium</taxon>
    </lineage>
</organism>
<evidence type="ECO:0000256" key="3">
    <source>
        <dbReference type="ARBA" id="ARBA00022654"/>
    </source>
</evidence>
<evidence type="ECO:0000256" key="1">
    <source>
        <dbReference type="ARBA" id="ARBA00009683"/>
    </source>
</evidence>
<keyword evidence="5" id="KW-0071">Autoinducer synthesis</keyword>
<reference evidence="8" key="1">
    <citation type="submission" date="2017-06" db="EMBL/GenBank/DDBJ databases">
        <authorList>
            <person name="Rodrigo-Torres L."/>
            <person name="Arahal R.D."/>
            <person name="Lucena T."/>
        </authorList>
    </citation>
    <scope>NUCLEOTIDE SEQUENCE [LARGE SCALE GENOMIC DNA]</scope>
    <source>
        <strain evidence="8">CECT 9190</strain>
    </source>
</reference>
<sequence>MYTNVITSSVASKCTHQSTTQQNFLQFIDEHIHLHNDAGFFSTLVNARMETINDLMPYQTDNLYQCITSDYAQSINGTVPLGSLAPYYIEIEKQAITLFGNILCCWAEYEYYRVIQRVIRQPLIKNNALQRVDNKENITEVVAQVENDTRLFITPYSELPMTLGNAVALKTIACIIQKKNCYELLYFMALPIHGEYAIHYHYKNTDLFPTLIATSQF</sequence>
<dbReference type="Proteomes" id="UP000195963">
    <property type="component" value="Unassembled WGS sequence"/>
</dbReference>
<dbReference type="AlphaFoldDB" id="A0A1Y6MIL4"/>